<dbReference type="InterPro" id="IPR011624">
    <property type="entry name" value="Metal-dep_PHydrolase_7TM_extra"/>
</dbReference>
<reference evidence="3 4" key="1">
    <citation type="submission" date="2019-07" db="EMBL/GenBank/DDBJ databases">
        <title>Complete genome of Crassaminicella thermophila SY095.</title>
        <authorList>
            <person name="Li X."/>
        </authorList>
    </citation>
    <scope>NUCLEOTIDE SEQUENCE [LARGE SCALE GENOMIC DNA]</scope>
    <source>
        <strain evidence="3 4">SY095</strain>
    </source>
</reference>
<feature type="transmembrane region" description="Helical" evidence="1">
    <location>
        <begin position="422"/>
        <end position="443"/>
    </location>
</feature>
<evidence type="ECO:0000256" key="1">
    <source>
        <dbReference type="SAM" id="Phobius"/>
    </source>
</evidence>
<dbReference type="PANTHER" id="PTHR36442">
    <property type="entry name" value="CYCLIC-DI-AMP PHOSPHODIESTERASE PGPH"/>
    <property type="match status" value="1"/>
</dbReference>
<feature type="transmembrane region" description="Helical" evidence="1">
    <location>
        <begin position="268"/>
        <end position="289"/>
    </location>
</feature>
<dbReference type="CDD" id="cd00077">
    <property type="entry name" value="HDc"/>
    <property type="match status" value="1"/>
</dbReference>
<keyword evidence="1" id="KW-1133">Transmembrane helix</keyword>
<accession>A0A5C0SL44</accession>
<dbReference type="AlphaFoldDB" id="A0A5C0SL44"/>
<dbReference type="SMART" id="SM00471">
    <property type="entry name" value="HDc"/>
    <property type="match status" value="1"/>
</dbReference>
<protein>
    <submittedName>
        <fullName evidence="3">HDIG domain-containing protein</fullName>
    </submittedName>
</protein>
<keyword evidence="4" id="KW-1185">Reference proteome</keyword>
<feature type="domain" description="HD/PDEase" evidence="2">
    <location>
        <begin position="472"/>
        <end position="629"/>
    </location>
</feature>
<proteinExistence type="predicted"/>
<gene>
    <name evidence="3" type="ORF">FQB35_08200</name>
</gene>
<keyword evidence="1" id="KW-0812">Transmembrane</keyword>
<dbReference type="EMBL" id="CP042243">
    <property type="protein sequence ID" value="QEK13629.1"/>
    <property type="molecule type" value="Genomic_DNA"/>
</dbReference>
<evidence type="ECO:0000313" key="3">
    <source>
        <dbReference type="EMBL" id="QEK13629.1"/>
    </source>
</evidence>
<keyword evidence="1" id="KW-0472">Membrane</keyword>
<evidence type="ECO:0000313" key="4">
    <source>
        <dbReference type="Proteomes" id="UP000324646"/>
    </source>
</evidence>
<sequence>MVHKINNMVVIRFFRKKLVNKIMLTSIFFLLIFISMLTSLAPEKYELQVGQKSPADLRAPRDIENKIATNRLIEKAIKSVEPREKIDPTIQIDIKKKIEKFFKNAYQIRNLQDITNEEKLSLLIKKNELNLSEKELSLMLVASEKELKNIESYIYEIITQVMSTGIKLEELEKEKIAIENYFKGLKEFSDKIKLLGIKIVNTSIKPNRFLDVETTRQKIDEAKNAVEKVIVKKGSIIVNKGDIITEEQLKLLKDAGITKQQGNKDYSLYFGIAILVIIAEVLLIAYIYVFNRDILTSLSKLYLIFIIFLSVYLLSKTTYKISCYATPVAASAMLIGILIDSRLAIAVNLIMTVLLTLSSGNNIGFFITSLIGGTVGAFSVTHTHQRSNIFLSGLIVSICNMMIIIGLGLINHYELSKVLTDSFYGILNGIFCAILTIGSLPLWESAFHILTPLKLLELSNPNHPILKKLLLEAPGTYHHSIIVGNLSEAAADAIGANGLFARVSAFYHDIGKLKRPYLFKENQLTSENPHDKITASLSAMIITSHVDDGIEIAKKYKLPQEIIDIIEQHHGNTLVKYFYHKAINDEKNKEVDEKDFRYNGTRPQSREAAIVMLADSIEAAVRSMPEPNSEKIKKLIDKIIEDKLNDHQLDECDITLKDLEKIASSFITVLMGIFHERIEYPELNIKKEEVVE</sequence>
<dbReference type="Pfam" id="PF07698">
    <property type="entry name" value="7TM-7TMR_HD"/>
    <property type="match status" value="1"/>
</dbReference>
<dbReference type="InterPro" id="IPR006674">
    <property type="entry name" value="HD_domain"/>
</dbReference>
<dbReference type="InterPro" id="IPR011621">
    <property type="entry name" value="Metal-dep_PHydrolase_7TM_intra"/>
</dbReference>
<dbReference type="PANTHER" id="PTHR36442:SF1">
    <property type="entry name" value="CYCLIC-DI-AMP PHOSPHODIESTERASE PGPH"/>
    <property type="match status" value="1"/>
</dbReference>
<dbReference type="Proteomes" id="UP000324646">
    <property type="component" value="Chromosome"/>
</dbReference>
<dbReference type="KEGG" id="crs:FQB35_08200"/>
<organism evidence="3 4">
    <name type="scientific">Crassaminicella thermophila</name>
    <dbReference type="NCBI Taxonomy" id="2599308"/>
    <lineage>
        <taxon>Bacteria</taxon>
        <taxon>Bacillati</taxon>
        <taxon>Bacillota</taxon>
        <taxon>Clostridia</taxon>
        <taxon>Eubacteriales</taxon>
        <taxon>Clostridiaceae</taxon>
        <taxon>Crassaminicella</taxon>
    </lineage>
</organism>
<dbReference type="InterPro" id="IPR052722">
    <property type="entry name" value="PgpH_phosphodiesterase"/>
</dbReference>
<dbReference type="Pfam" id="PF01966">
    <property type="entry name" value="HD"/>
    <property type="match status" value="1"/>
</dbReference>
<dbReference type="SUPFAM" id="SSF109604">
    <property type="entry name" value="HD-domain/PDEase-like"/>
    <property type="match status" value="1"/>
</dbReference>
<feature type="transmembrane region" description="Helical" evidence="1">
    <location>
        <begin position="301"/>
        <end position="322"/>
    </location>
</feature>
<feature type="transmembrane region" description="Helical" evidence="1">
    <location>
        <begin position="389"/>
        <end position="410"/>
    </location>
</feature>
<feature type="transmembrane region" description="Helical" evidence="1">
    <location>
        <begin position="328"/>
        <end position="351"/>
    </location>
</feature>
<dbReference type="InterPro" id="IPR003607">
    <property type="entry name" value="HD/PDEase_dom"/>
</dbReference>
<dbReference type="InterPro" id="IPR006675">
    <property type="entry name" value="HDIG_dom"/>
</dbReference>
<dbReference type="Pfam" id="PF07697">
    <property type="entry name" value="7TMR-HDED"/>
    <property type="match status" value="1"/>
</dbReference>
<dbReference type="OrthoDB" id="9806952at2"/>
<name>A0A5C0SL44_CRATE</name>
<dbReference type="Gene3D" id="1.10.3210.10">
    <property type="entry name" value="Hypothetical protein af1432"/>
    <property type="match status" value="1"/>
</dbReference>
<evidence type="ECO:0000259" key="2">
    <source>
        <dbReference type="SMART" id="SM00471"/>
    </source>
</evidence>
<feature type="transmembrane region" description="Helical" evidence="1">
    <location>
        <begin position="363"/>
        <end position="383"/>
    </location>
</feature>
<dbReference type="NCBIfam" id="TIGR00277">
    <property type="entry name" value="HDIG"/>
    <property type="match status" value="1"/>
</dbReference>